<organism evidence="6 7">
    <name type="scientific">Jiella mangrovi</name>
    <dbReference type="NCBI Taxonomy" id="2821407"/>
    <lineage>
        <taxon>Bacteria</taxon>
        <taxon>Pseudomonadati</taxon>
        <taxon>Pseudomonadota</taxon>
        <taxon>Alphaproteobacteria</taxon>
        <taxon>Hyphomicrobiales</taxon>
        <taxon>Aurantimonadaceae</taxon>
        <taxon>Jiella</taxon>
    </lineage>
</organism>
<evidence type="ECO:0000256" key="5">
    <source>
        <dbReference type="RuleBase" id="RU363041"/>
    </source>
</evidence>
<keyword evidence="7" id="KW-1185">Reference proteome</keyword>
<dbReference type="RefSeq" id="WP_209594692.1">
    <property type="nucleotide sequence ID" value="NZ_JAGJCF010000006.1"/>
</dbReference>
<comment type="similarity">
    <text evidence="5">Belongs to the 4-toluene sulfonate uptake permease (TSUP) (TC 2.A.102) family.</text>
</comment>
<evidence type="ECO:0000256" key="1">
    <source>
        <dbReference type="ARBA" id="ARBA00004141"/>
    </source>
</evidence>
<feature type="transmembrane region" description="Helical" evidence="5">
    <location>
        <begin position="128"/>
        <end position="149"/>
    </location>
</feature>
<dbReference type="Pfam" id="PF01925">
    <property type="entry name" value="TauE"/>
    <property type="match status" value="1"/>
</dbReference>
<evidence type="ECO:0000256" key="4">
    <source>
        <dbReference type="ARBA" id="ARBA00023136"/>
    </source>
</evidence>
<evidence type="ECO:0000313" key="7">
    <source>
        <dbReference type="Proteomes" id="UP000678276"/>
    </source>
</evidence>
<keyword evidence="3 5" id="KW-1133">Transmembrane helix</keyword>
<dbReference type="InterPro" id="IPR002781">
    <property type="entry name" value="TM_pro_TauE-like"/>
</dbReference>
<feature type="transmembrane region" description="Helical" evidence="5">
    <location>
        <begin position="40"/>
        <end position="64"/>
    </location>
</feature>
<keyword evidence="4 5" id="KW-0472">Membrane</keyword>
<feature type="transmembrane region" description="Helical" evidence="5">
    <location>
        <begin position="226"/>
        <end position="244"/>
    </location>
</feature>
<sequence length="252" mass="25963">MLSSLLPADLSLADALLLVLVSGFTSALTAAFALGGGITLLAVMSLFLPVPVLVPVHGIVQLASNAGRVLVQRRAVAWRVIPAFLLGAVVGAALGANFVVALPEAFLDIALGGFILVVTFARLPKFAAIGPLGLAAAGGVTTLLSMFFGATGPLNVALFSKVFDDRQTLVATLAAMTGTQHALKAFAFFALGVALGDYGVLMLLMIASGFVGTIAGTHLLKRVNEALFRVVLKVILAVLAFDLLRRGLMALL</sequence>
<keyword evidence="2 5" id="KW-0812">Transmembrane</keyword>
<keyword evidence="5" id="KW-1003">Cell membrane</keyword>
<feature type="transmembrane region" description="Helical" evidence="5">
    <location>
        <begin position="105"/>
        <end position="121"/>
    </location>
</feature>
<feature type="transmembrane region" description="Helical" evidence="5">
    <location>
        <begin position="76"/>
        <end position="99"/>
    </location>
</feature>
<gene>
    <name evidence="6" type="ORF">J6595_11515</name>
</gene>
<evidence type="ECO:0000313" key="6">
    <source>
        <dbReference type="EMBL" id="MBP0616212.1"/>
    </source>
</evidence>
<evidence type="ECO:0000256" key="2">
    <source>
        <dbReference type="ARBA" id="ARBA00022692"/>
    </source>
</evidence>
<proteinExistence type="inferred from homology"/>
<dbReference type="Proteomes" id="UP000678276">
    <property type="component" value="Unassembled WGS sequence"/>
</dbReference>
<accession>A0ABS4BHI7</accession>
<name>A0ABS4BHI7_9HYPH</name>
<feature type="transmembrane region" description="Helical" evidence="5">
    <location>
        <begin position="12"/>
        <end position="34"/>
    </location>
</feature>
<reference evidence="6 7" key="1">
    <citation type="submission" date="2021-04" db="EMBL/GenBank/DDBJ databases">
        <title>Whole genome sequence of Jiella sp. KSK16Y-1.</title>
        <authorList>
            <person name="Tuo L."/>
        </authorList>
    </citation>
    <scope>NUCLEOTIDE SEQUENCE [LARGE SCALE GENOMIC DNA]</scope>
    <source>
        <strain evidence="6 7">KSK16Y-1</strain>
    </source>
</reference>
<feature type="transmembrane region" description="Helical" evidence="5">
    <location>
        <begin position="198"/>
        <end position="220"/>
    </location>
</feature>
<comment type="subcellular location">
    <subcellularLocation>
        <location evidence="5">Cell membrane</location>
        <topology evidence="5">Multi-pass membrane protein</topology>
    </subcellularLocation>
    <subcellularLocation>
        <location evidence="1">Membrane</location>
        <topology evidence="1">Multi-pass membrane protein</topology>
    </subcellularLocation>
</comment>
<protein>
    <recommendedName>
        <fullName evidence="5">Probable membrane transporter protein</fullName>
    </recommendedName>
</protein>
<evidence type="ECO:0000256" key="3">
    <source>
        <dbReference type="ARBA" id="ARBA00022989"/>
    </source>
</evidence>
<comment type="caution">
    <text evidence="6">The sequence shown here is derived from an EMBL/GenBank/DDBJ whole genome shotgun (WGS) entry which is preliminary data.</text>
</comment>
<dbReference type="EMBL" id="JAGJCF010000006">
    <property type="protein sequence ID" value="MBP0616212.1"/>
    <property type="molecule type" value="Genomic_DNA"/>
</dbReference>